<feature type="transmembrane region" description="Helical" evidence="6">
    <location>
        <begin position="174"/>
        <end position="193"/>
    </location>
</feature>
<feature type="transmembrane region" description="Helical" evidence="6">
    <location>
        <begin position="68"/>
        <end position="87"/>
    </location>
</feature>
<evidence type="ECO:0000256" key="5">
    <source>
        <dbReference type="ARBA" id="ARBA00023136"/>
    </source>
</evidence>
<comment type="subcellular location">
    <subcellularLocation>
        <location evidence="1">Membrane</location>
        <topology evidence="1">Multi-pass membrane protein</topology>
    </subcellularLocation>
</comment>
<feature type="transmembrane region" description="Helical" evidence="6">
    <location>
        <begin position="149"/>
        <end position="167"/>
    </location>
</feature>
<sequence>MDSERRKLLLQQLEQPRVIEQALPSNPPLSLPQFRLWGWLLSFGPGLMVMLADTDAGSMITAAQSGAQWGYALVFPQLALIPVLYVVQEMTIRLGIVTGKGHGALISQHFGRGWALFSVMTLFVACFGAIVTEYVGLAGVGQLFGLPPWLTVSFAAFLLIGIVLTGSYKRVERIGLAVGLFELLLIPAALLSHPDWGQVAEGASNIPLLHGDFLFLLAANVGAVIMPWMIFYQQGAVLDKCLCKTQLKAAKIDTALGAVITQLVMVAVVVAVAVGAGQLNKAGQSLNSMQDIAHTVEPVLGHSGMLLLFGMGMAGAAFLAALVVSLAASWGMGEALRIKHSLNLPVRKAKTFYGLYILSHVVGAALVLSGIGLVNLAVDIEVMNAILLPLVLGFLLILERVALPERYRMKGTYKYFAWVLCAVVILFGVYTGVNALISLF</sequence>
<feature type="transmembrane region" description="Helical" evidence="6">
    <location>
        <begin position="306"/>
        <end position="332"/>
    </location>
</feature>
<dbReference type="GO" id="GO:0015086">
    <property type="term" value="F:cadmium ion transmembrane transporter activity"/>
    <property type="evidence" value="ECO:0007669"/>
    <property type="project" value="TreeGrafter"/>
</dbReference>
<dbReference type="PANTHER" id="PTHR11706">
    <property type="entry name" value="SOLUTE CARRIER PROTEIN FAMILY 11 MEMBER"/>
    <property type="match status" value="1"/>
</dbReference>
<dbReference type="GO" id="GO:0005886">
    <property type="term" value="C:plasma membrane"/>
    <property type="evidence" value="ECO:0007669"/>
    <property type="project" value="TreeGrafter"/>
</dbReference>
<dbReference type="InterPro" id="IPR001046">
    <property type="entry name" value="NRAMP_fam"/>
</dbReference>
<evidence type="ECO:0000313" key="7">
    <source>
        <dbReference type="EMBL" id="NWJ48697.1"/>
    </source>
</evidence>
<gene>
    <name evidence="7" type="ORF">HXX08_22785</name>
    <name evidence="8" type="ORF">OZ401_004242</name>
</gene>
<evidence type="ECO:0000256" key="4">
    <source>
        <dbReference type="ARBA" id="ARBA00022989"/>
    </source>
</evidence>
<proteinExistence type="predicted"/>
<feature type="transmembrane region" description="Helical" evidence="6">
    <location>
        <begin position="252"/>
        <end position="276"/>
    </location>
</feature>
<feature type="transmembrane region" description="Helical" evidence="6">
    <location>
        <begin position="213"/>
        <end position="231"/>
    </location>
</feature>
<dbReference type="GO" id="GO:0034755">
    <property type="term" value="P:iron ion transmembrane transport"/>
    <property type="evidence" value="ECO:0007669"/>
    <property type="project" value="TreeGrafter"/>
</dbReference>
<feature type="transmembrane region" description="Helical" evidence="6">
    <location>
        <begin position="353"/>
        <end position="376"/>
    </location>
</feature>
<keyword evidence="10" id="KW-1185">Reference proteome</keyword>
<organism evidence="7 9">
    <name type="scientific">Candidatus Chlorohelix allophototropha</name>
    <dbReference type="NCBI Taxonomy" id="3003348"/>
    <lineage>
        <taxon>Bacteria</taxon>
        <taxon>Bacillati</taxon>
        <taxon>Chloroflexota</taxon>
        <taxon>Chloroflexia</taxon>
        <taxon>Candidatus Chloroheliales</taxon>
        <taxon>Candidatus Chloroheliaceae</taxon>
        <taxon>Candidatus Chlorohelix</taxon>
    </lineage>
</organism>
<keyword evidence="3 6" id="KW-0812">Transmembrane</keyword>
<feature type="transmembrane region" description="Helical" evidence="6">
    <location>
        <begin position="382"/>
        <end position="403"/>
    </location>
</feature>
<dbReference type="AlphaFoldDB" id="A0A8T7M957"/>
<evidence type="ECO:0000313" key="8">
    <source>
        <dbReference type="EMBL" id="WJW68628.1"/>
    </source>
</evidence>
<reference evidence="7 9" key="1">
    <citation type="submission" date="2020-06" db="EMBL/GenBank/DDBJ databases">
        <title>Anoxygenic phototrophic Chloroflexota member uses a Type I reaction center.</title>
        <authorList>
            <person name="Tsuji J.M."/>
            <person name="Shaw N.A."/>
            <person name="Nagashima S."/>
            <person name="Venkiteswaran J."/>
            <person name="Schiff S.L."/>
            <person name="Hanada S."/>
            <person name="Tank M."/>
            <person name="Neufeld J.D."/>
        </authorList>
    </citation>
    <scope>NUCLEOTIDE SEQUENCE [LARGE SCALE GENOMIC DNA]</scope>
    <source>
        <strain evidence="7">L227-S17</strain>
    </source>
</reference>
<dbReference type="GO" id="GO:0005384">
    <property type="term" value="F:manganese ion transmembrane transporter activity"/>
    <property type="evidence" value="ECO:0007669"/>
    <property type="project" value="TreeGrafter"/>
</dbReference>
<feature type="transmembrane region" description="Helical" evidence="6">
    <location>
        <begin position="415"/>
        <end position="437"/>
    </location>
</feature>
<evidence type="ECO:0000313" key="9">
    <source>
        <dbReference type="Proteomes" id="UP000521676"/>
    </source>
</evidence>
<evidence type="ECO:0000256" key="3">
    <source>
        <dbReference type="ARBA" id="ARBA00022692"/>
    </source>
</evidence>
<protein>
    <submittedName>
        <fullName evidence="7">Divalent metal cation transporter</fullName>
    </submittedName>
</protein>
<keyword evidence="2" id="KW-0813">Transport</keyword>
<accession>A0A8T7M957</accession>
<evidence type="ECO:0000256" key="1">
    <source>
        <dbReference type="ARBA" id="ARBA00004141"/>
    </source>
</evidence>
<feature type="transmembrane region" description="Helical" evidence="6">
    <location>
        <begin position="34"/>
        <end position="52"/>
    </location>
</feature>
<dbReference type="PANTHER" id="PTHR11706:SF33">
    <property type="entry name" value="NATURAL RESISTANCE-ASSOCIATED MACROPHAGE PROTEIN 2"/>
    <property type="match status" value="1"/>
</dbReference>
<evidence type="ECO:0000256" key="2">
    <source>
        <dbReference type="ARBA" id="ARBA00022448"/>
    </source>
</evidence>
<dbReference type="EMBL" id="JACATZ010000003">
    <property type="protein sequence ID" value="NWJ48697.1"/>
    <property type="molecule type" value="Genomic_DNA"/>
</dbReference>
<keyword evidence="4 6" id="KW-1133">Transmembrane helix</keyword>
<evidence type="ECO:0000256" key="6">
    <source>
        <dbReference type="SAM" id="Phobius"/>
    </source>
</evidence>
<name>A0A8T7M957_9CHLR</name>
<evidence type="ECO:0000313" key="10">
    <source>
        <dbReference type="Proteomes" id="UP001431572"/>
    </source>
</evidence>
<keyword evidence="5 6" id="KW-0472">Membrane</keyword>
<feature type="transmembrane region" description="Helical" evidence="6">
    <location>
        <begin position="114"/>
        <end position="137"/>
    </location>
</feature>
<dbReference type="Proteomes" id="UP000521676">
    <property type="component" value="Unassembled WGS sequence"/>
</dbReference>
<reference evidence="8" key="2">
    <citation type="journal article" date="2024" name="Nature">
        <title>Anoxygenic phototroph of the Chloroflexota uses a type I reaction centre.</title>
        <authorList>
            <person name="Tsuji J.M."/>
            <person name="Shaw N.A."/>
            <person name="Nagashima S."/>
            <person name="Venkiteswaran J.J."/>
            <person name="Schiff S.L."/>
            <person name="Watanabe T."/>
            <person name="Fukui M."/>
            <person name="Hanada S."/>
            <person name="Tank M."/>
            <person name="Neufeld J.D."/>
        </authorList>
    </citation>
    <scope>NUCLEOTIDE SEQUENCE</scope>
    <source>
        <strain evidence="8">L227-S17</strain>
    </source>
</reference>
<dbReference type="Proteomes" id="UP001431572">
    <property type="component" value="Chromosome 2"/>
</dbReference>
<dbReference type="Pfam" id="PF01566">
    <property type="entry name" value="Nramp"/>
    <property type="match status" value="1"/>
</dbReference>
<dbReference type="EMBL" id="CP128400">
    <property type="protein sequence ID" value="WJW68628.1"/>
    <property type="molecule type" value="Genomic_DNA"/>
</dbReference>